<sequence length="722" mass="82357">MAANKVTFARQDELPKLAVPSLEESCEKYLVSLAPLQTPEQHAQTKRVVERFLQNEGPQMQKELLAYAETQLSYIEEFWDDSYLLGNESVVLNLNPFFILEDEPDPARGSQLPRAANLTLASLSFIHDLRHEVLEPDTFRGTPLDMYQYKRLFGLARVPTEHGCKQRLFPDSRHIVVMRKGQLYWFEVLDQEHRSLLTESELVATLRGIVRDADGAGTEYPGQEPIGVLGTEKRRTWYELRAQLEEEPDNRRNLAMIDSALFVLCLDDDAPTDVTDLTNNMLCGSYRLRDGQQVGTCLNRWYDKLQIIVCKNGAAGVNFEHSSADGHTVLRFVGDIYTELILRFARSINPNTKSLFQAKISPYARSEVRKNKRTSSDVLTDVQARTTPRRLEWTLTPRLVRSVQHAEMRLSDLICQNECFVLEFKGFGKRFITNHGFSPDAFVQMAFQATYYTLYGRAVPTYEPAMTKAFLRGRTETIRTVQPHTMAFVEAWVNHEKPLQERLQALRNACAGHTRISKEAAAGRGFDRHLYSLLALWRKQHGARGEKMPEFFKDHGYETLNHVVLSTSNCGNPSLRIFGFGPVVQDGFGIGYIIQDHKLTICASSKHLQTQRFLKALEQYLYAVQHDIIEYVFRSHSAFKAANFHTTQTYIDLAGNECDIRTGLPIGSLRIAKDQDLPSKNQCYGTSGYSFYGDDDGDDPEEYIEYNPREGVGKMVFVTEYD</sequence>
<dbReference type="InterPro" id="IPR039551">
    <property type="entry name" value="Cho/carn_acyl_trans"/>
</dbReference>
<keyword evidence="3 5" id="KW-0012">Acyltransferase</keyword>
<keyword evidence="2 5" id="KW-0808">Transferase</keyword>
<dbReference type="Gene3D" id="3.30.559.10">
    <property type="entry name" value="Chloramphenicol acetyltransferase-like domain"/>
    <property type="match status" value="1"/>
</dbReference>
<dbReference type="Proteomes" id="UP001216638">
    <property type="component" value="Chromosome 7"/>
</dbReference>
<evidence type="ECO:0000256" key="5">
    <source>
        <dbReference type="RuleBase" id="RU003801"/>
    </source>
</evidence>
<comment type="similarity">
    <text evidence="1 5">Belongs to the carnitine/choline acetyltransferase family.</text>
</comment>
<evidence type="ECO:0000256" key="3">
    <source>
        <dbReference type="ARBA" id="ARBA00023315"/>
    </source>
</evidence>
<dbReference type="InterPro" id="IPR042231">
    <property type="entry name" value="Cho/carn_acyl_trans_2"/>
</dbReference>
<dbReference type="PANTHER" id="PTHR22589:SF29">
    <property type="entry name" value="MITOCHONDRIAL CARNITINE O-ACETYLTRANSFERASE-RELATED"/>
    <property type="match status" value="1"/>
</dbReference>
<dbReference type="EC" id="2.3.1.7" evidence="7"/>
<dbReference type="PROSITE" id="PS00440">
    <property type="entry name" value="ACYLTRANSF_C_2"/>
    <property type="match status" value="1"/>
</dbReference>
<name>A0AAF0DWA5_9BASI</name>
<dbReference type="SUPFAM" id="SSF52777">
    <property type="entry name" value="CoA-dependent acyltransferases"/>
    <property type="match status" value="2"/>
</dbReference>
<dbReference type="FunFam" id="3.30.559.70:FF:000003">
    <property type="entry name" value="Carnitine acetyl transferase FacC"/>
    <property type="match status" value="1"/>
</dbReference>
<accession>A0AAF0DWA5</accession>
<dbReference type="FunFam" id="3.30.559.10:FF:000019">
    <property type="entry name" value="Carnitine acetyl transferase"/>
    <property type="match status" value="1"/>
</dbReference>
<dbReference type="InterPro" id="IPR000542">
    <property type="entry name" value="Carn_acyl_trans"/>
</dbReference>
<feature type="active site" description="Proton acceptor" evidence="4">
    <location>
        <position position="321"/>
    </location>
</feature>
<dbReference type="InterPro" id="IPR023213">
    <property type="entry name" value="CAT-like_dom_sf"/>
</dbReference>
<keyword evidence="8" id="KW-1185">Reference proteome</keyword>
<dbReference type="GO" id="GO:0009437">
    <property type="term" value="P:carnitine metabolic process"/>
    <property type="evidence" value="ECO:0007669"/>
    <property type="project" value="TreeGrafter"/>
</dbReference>
<dbReference type="GO" id="GO:0005739">
    <property type="term" value="C:mitochondrion"/>
    <property type="evidence" value="ECO:0007669"/>
    <property type="project" value="TreeGrafter"/>
</dbReference>
<organism evidence="7 8">
    <name type="scientific">Malassezia brasiliensis</name>
    <dbReference type="NCBI Taxonomy" id="1821822"/>
    <lineage>
        <taxon>Eukaryota</taxon>
        <taxon>Fungi</taxon>
        <taxon>Dikarya</taxon>
        <taxon>Basidiomycota</taxon>
        <taxon>Ustilaginomycotina</taxon>
        <taxon>Malasseziomycetes</taxon>
        <taxon>Malasseziales</taxon>
        <taxon>Malasseziaceae</taxon>
        <taxon>Malassezia</taxon>
    </lineage>
</organism>
<protein>
    <submittedName>
        <fullName evidence="7">Carnitine O-acetyltransferase</fullName>
        <ecNumber evidence="7">2.3.1.7</ecNumber>
    </submittedName>
</protein>
<dbReference type="PANTHER" id="PTHR22589">
    <property type="entry name" value="CARNITINE O-ACYLTRANSFERASE"/>
    <property type="match status" value="1"/>
</dbReference>
<reference evidence="7" key="1">
    <citation type="submission" date="2023-03" db="EMBL/GenBank/DDBJ databases">
        <title>Mating type loci evolution in Malassezia.</title>
        <authorList>
            <person name="Coelho M.A."/>
        </authorList>
    </citation>
    <scope>NUCLEOTIDE SEQUENCE</scope>
    <source>
        <strain evidence="7">CBS 14135</strain>
    </source>
</reference>
<dbReference type="Gene3D" id="3.30.559.70">
    <property type="entry name" value="Choline/Carnitine o-acyltransferase, domain 2"/>
    <property type="match status" value="1"/>
</dbReference>
<evidence type="ECO:0000259" key="6">
    <source>
        <dbReference type="Pfam" id="PF00755"/>
    </source>
</evidence>
<evidence type="ECO:0000313" key="7">
    <source>
        <dbReference type="EMBL" id="WFC97228.1"/>
    </source>
</evidence>
<dbReference type="EMBL" id="CP119957">
    <property type="protein sequence ID" value="WFC97228.1"/>
    <property type="molecule type" value="Genomic_DNA"/>
</dbReference>
<evidence type="ECO:0000313" key="8">
    <source>
        <dbReference type="Proteomes" id="UP001216638"/>
    </source>
</evidence>
<evidence type="ECO:0000256" key="2">
    <source>
        <dbReference type="ARBA" id="ARBA00022679"/>
    </source>
</evidence>
<evidence type="ECO:0000256" key="1">
    <source>
        <dbReference type="ARBA" id="ARBA00005232"/>
    </source>
</evidence>
<dbReference type="AlphaFoldDB" id="A0AAF0DWA5"/>
<dbReference type="GO" id="GO:0004092">
    <property type="term" value="F:carnitine O-acetyltransferase activity"/>
    <property type="evidence" value="ECO:0007669"/>
    <property type="project" value="UniProtKB-EC"/>
</dbReference>
<evidence type="ECO:0000256" key="4">
    <source>
        <dbReference type="PIRSR" id="PIRSR600542-1"/>
    </source>
</evidence>
<proteinExistence type="inferred from homology"/>
<gene>
    <name evidence="7" type="primary">YAT1</name>
    <name evidence="7" type="ORF">MBRA1_003894</name>
</gene>
<feature type="domain" description="Choline/carnitine acyltransferase" evidence="6">
    <location>
        <begin position="17"/>
        <end position="619"/>
    </location>
</feature>
<dbReference type="Pfam" id="PF00755">
    <property type="entry name" value="Carn_acyltransf"/>
    <property type="match status" value="1"/>
</dbReference>